<proteinExistence type="predicted"/>
<accession>A0A1X7SKF5</accession>
<dbReference type="EnsemblMetazoa" id="Aqu2.1.02537_001">
    <property type="protein sequence ID" value="Aqu2.1.02537_001"/>
    <property type="gene ID" value="Aqu2.1.02537"/>
</dbReference>
<dbReference type="AlphaFoldDB" id="A0A1X7SKF5"/>
<evidence type="ECO:0000313" key="1">
    <source>
        <dbReference type="EnsemblMetazoa" id="Aqu2.1.02537_001"/>
    </source>
</evidence>
<reference evidence="1" key="1">
    <citation type="submission" date="2017-05" db="UniProtKB">
        <authorList>
            <consortium name="EnsemblMetazoa"/>
        </authorList>
    </citation>
    <scope>IDENTIFICATION</scope>
</reference>
<sequence>MRLKKLIKDTQKKTNPSYFLIHFKQNDTYSIAKANCVEAEQLEAGTSCRVRNGKDFHDGTIVTFGNKKDVRNAA</sequence>
<dbReference type="InParanoid" id="A0A1X7SKF5"/>
<name>A0A1X7SKF5_AMPQE</name>
<protein>
    <submittedName>
        <fullName evidence="1">Uncharacterized protein</fullName>
    </submittedName>
</protein>
<organism evidence="1">
    <name type="scientific">Amphimedon queenslandica</name>
    <name type="common">Sponge</name>
    <dbReference type="NCBI Taxonomy" id="400682"/>
    <lineage>
        <taxon>Eukaryota</taxon>
        <taxon>Metazoa</taxon>
        <taxon>Porifera</taxon>
        <taxon>Demospongiae</taxon>
        <taxon>Heteroscleromorpha</taxon>
        <taxon>Haplosclerida</taxon>
        <taxon>Niphatidae</taxon>
        <taxon>Amphimedon</taxon>
    </lineage>
</organism>